<dbReference type="AlphaFoldDB" id="A0A835KTL0"/>
<evidence type="ECO:0000313" key="2">
    <source>
        <dbReference type="Proteomes" id="UP000636709"/>
    </source>
</evidence>
<protein>
    <submittedName>
        <fullName evidence="1">Uncharacterized protein</fullName>
    </submittedName>
</protein>
<accession>A0A835KTL0</accession>
<reference evidence="1" key="1">
    <citation type="submission" date="2020-07" db="EMBL/GenBank/DDBJ databases">
        <title>Genome sequence and genetic diversity analysis of an under-domesticated orphan crop, white fonio (Digitaria exilis).</title>
        <authorList>
            <person name="Bennetzen J.L."/>
            <person name="Chen S."/>
            <person name="Ma X."/>
            <person name="Wang X."/>
            <person name="Yssel A.E.J."/>
            <person name="Chaluvadi S.R."/>
            <person name="Johnson M."/>
            <person name="Gangashetty P."/>
            <person name="Hamidou F."/>
            <person name="Sanogo M.D."/>
            <person name="Zwaenepoel A."/>
            <person name="Wallace J."/>
            <person name="Van De Peer Y."/>
            <person name="Van Deynze A."/>
        </authorList>
    </citation>
    <scope>NUCLEOTIDE SEQUENCE</scope>
    <source>
        <tissue evidence="1">Leaves</tissue>
    </source>
</reference>
<sequence length="59" mass="6716">MPLRFKSTAGEWLPLSHSEVKSVGDGGQNQTRPRFSWWLQSRPRERSAEQTTEQCAGLV</sequence>
<dbReference type="Proteomes" id="UP000636709">
    <property type="component" value="Unassembled WGS sequence"/>
</dbReference>
<comment type="caution">
    <text evidence="1">The sequence shown here is derived from an EMBL/GenBank/DDBJ whole genome shotgun (WGS) entry which is preliminary data.</text>
</comment>
<dbReference type="EMBL" id="JACEFO010000558">
    <property type="protein sequence ID" value="KAF8765542.1"/>
    <property type="molecule type" value="Genomic_DNA"/>
</dbReference>
<name>A0A835KTL0_9POAL</name>
<keyword evidence="2" id="KW-1185">Reference proteome</keyword>
<evidence type="ECO:0000313" key="1">
    <source>
        <dbReference type="EMBL" id="KAF8765542.1"/>
    </source>
</evidence>
<proteinExistence type="predicted"/>
<gene>
    <name evidence="1" type="ORF">HU200_008454</name>
</gene>
<organism evidence="1 2">
    <name type="scientific">Digitaria exilis</name>
    <dbReference type="NCBI Taxonomy" id="1010633"/>
    <lineage>
        <taxon>Eukaryota</taxon>
        <taxon>Viridiplantae</taxon>
        <taxon>Streptophyta</taxon>
        <taxon>Embryophyta</taxon>
        <taxon>Tracheophyta</taxon>
        <taxon>Spermatophyta</taxon>
        <taxon>Magnoliopsida</taxon>
        <taxon>Liliopsida</taxon>
        <taxon>Poales</taxon>
        <taxon>Poaceae</taxon>
        <taxon>PACMAD clade</taxon>
        <taxon>Panicoideae</taxon>
        <taxon>Panicodae</taxon>
        <taxon>Paniceae</taxon>
        <taxon>Anthephorinae</taxon>
        <taxon>Digitaria</taxon>
    </lineage>
</organism>